<proteinExistence type="predicted"/>
<dbReference type="InterPro" id="IPR013762">
    <property type="entry name" value="Integrase-like_cat_sf"/>
</dbReference>
<protein>
    <recommendedName>
        <fullName evidence="3">Tyr recombinase domain-containing protein</fullName>
    </recommendedName>
</protein>
<dbReference type="SUPFAM" id="SSF56349">
    <property type="entry name" value="DNA breaking-rejoining enzymes"/>
    <property type="match status" value="1"/>
</dbReference>
<organism evidence="2">
    <name type="scientific">viral metagenome</name>
    <dbReference type="NCBI Taxonomy" id="1070528"/>
    <lineage>
        <taxon>unclassified sequences</taxon>
        <taxon>metagenomes</taxon>
        <taxon>organismal metagenomes</taxon>
    </lineage>
</organism>
<reference evidence="2" key="1">
    <citation type="journal article" date="2020" name="Nature">
        <title>Giant virus diversity and host interactions through global metagenomics.</title>
        <authorList>
            <person name="Schulz F."/>
            <person name="Roux S."/>
            <person name="Paez-Espino D."/>
            <person name="Jungbluth S."/>
            <person name="Walsh D.A."/>
            <person name="Denef V.J."/>
            <person name="McMahon K.D."/>
            <person name="Konstantinidis K.T."/>
            <person name="Eloe-Fadrosh E.A."/>
            <person name="Kyrpides N.C."/>
            <person name="Woyke T."/>
        </authorList>
    </citation>
    <scope>NUCLEOTIDE SEQUENCE</scope>
    <source>
        <strain evidence="2">GVMAG-M-3300023174-57</strain>
    </source>
</reference>
<evidence type="ECO:0000256" key="1">
    <source>
        <dbReference type="ARBA" id="ARBA00023172"/>
    </source>
</evidence>
<evidence type="ECO:0000313" key="2">
    <source>
        <dbReference type="EMBL" id="QHT19337.1"/>
    </source>
</evidence>
<dbReference type="AlphaFoldDB" id="A0A6C0DRL5"/>
<dbReference type="Gene3D" id="1.10.443.10">
    <property type="entry name" value="Intergrase catalytic core"/>
    <property type="match status" value="1"/>
</dbReference>
<keyword evidence="1" id="KW-0233">DNA recombination</keyword>
<sequence length="302" mass="34698">MEFIDDGRLAKSSRDLYNRKLAQFIGFLPATRQSIDFIVDNPGLAVEALHKEKSISQSATNRHLFYSAVVAYLLHVPAGQRRAARIKQKWLEIQKANWEDHRAADMEELSDKAKAVVAAVKWKDVVAMRDKLPLGSDERLLLALYTYLPPVRADYFEVVINPPKSLIEKTKRNYLVLRDDGSGLLVLRNFKTAARYKEIRHELEGELLQEIHASLELNPRRFLFVMATDPKEAPSRDGFSKWANRVLKDLFKVPLTLTSLRHLFISTLDFTHMRAADLERVARMMGHGIAIQKEYQWLESGD</sequence>
<dbReference type="GO" id="GO:0015074">
    <property type="term" value="P:DNA integration"/>
    <property type="evidence" value="ECO:0007669"/>
    <property type="project" value="InterPro"/>
</dbReference>
<dbReference type="EMBL" id="MN739664">
    <property type="protein sequence ID" value="QHT19337.1"/>
    <property type="molecule type" value="Genomic_DNA"/>
</dbReference>
<dbReference type="GO" id="GO:0006310">
    <property type="term" value="P:DNA recombination"/>
    <property type="evidence" value="ECO:0007669"/>
    <property type="project" value="UniProtKB-KW"/>
</dbReference>
<evidence type="ECO:0008006" key="3">
    <source>
        <dbReference type="Google" id="ProtNLM"/>
    </source>
</evidence>
<dbReference type="GO" id="GO:0003677">
    <property type="term" value="F:DNA binding"/>
    <property type="evidence" value="ECO:0007669"/>
    <property type="project" value="InterPro"/>
</dbReference>
<name>A0A6C0DRL5_9ZZZZ</name>
<dbReference type="InterPro" id="IPR011010">
    <property type="entry name" value="DNA_brk_join_enz"/>
</dbReference>
<accession>A0A6C0DRL5</accession>